<evidence type="ECO:0000256" key="1">
    <source>
        <dbReference type="ARBA" id="ARBA00004141"/>
    </source>
</evidence>
<gene>
    <name evidence="8" type="ORF">SAMN05443529_11289</name>
</gene>
<evidence type="ECO:0000256" key="6">
    <source>
        <dbReference type="SAM" id="Phobius"/>
    </source>
</evidence>
<feature type="transmembrane region" description="Helical" evidence="6">
    <location>
        <begin position="12"/>
        <end position="30"/>
    </location>
</feature>
<dbReference type="PANTHER" id="PTHR30071:SF1">
    <property type="entry name" value="CYTOCHROME B_B6 PROTEIN-RELATED"/>
    <property type="match status" value="1"/>
</dbReference>
<reference evidence="9" key="1">
    <citation type="submission" date="2016-10" db="EMBL/GenBank/DDBJ databases">
        <authorList>
            <person name="Varghese N."/>
            <person name="Submissions S."/>
        </authorList>
    </citation>
    <scope>NUCLEOTIDE SEQUENCE [LARGE SCALE GENOMIC DNA]</scope>
    <source>
        <strain evidence="9">DSM 8344</strain>
    </source>
</reference>
<sequence>MNQGLQNLETSSFYIMLMAYTLSMLFYWAWIGTKRDLMGRFATYLTIVGLVANTAAIILRMIIAGRPPLSNSYEFLLTFVWGITSVYLFVEFRYKLKALGAFVMPISFMILMFIIMSMGAEERIAQSIPPALKSKWITFHVVTAMFSYGAFAISFGLGIMYLLKLSRETNGKTAKSQGAGIISRFPDLETIDELSYKVIGFAFPLLTLCIITGAIWANYAWGTYWSWDPKETWSLITWIIYAAYLHARLMYGWKGKRAAWMTIFGFAAVLFTFFGVNYFLPGLHSYAVSQNIIIA</sequence>
<dbReference type="STRING" id="1121419.SAMN05443529_11289"/>
<protein>
    <submittedName>
        <fullName evidence="8">Cytochrome c-type biogenesis protein CcsB</fullName>
    </submittedName>
</protein>
<dbReference type="EMBL" id="FNCP01000012">
    <property type="protein sequence ID" value="SDH35134.1"/>
    <property type="molecule type" value="Genomic_DNA"/>
</dbReference>
<feature type="transmembrane region" description="Helical" evidence="6">
    <location>
        <begin position="42"/>
        <end position="63"/>
    </location>
</feature>
<keyword evidence="2 6" id="KW-0812">Transmembrane</keyword>
<feature type="transmembrane region" description="Helical" evidence="6">
    <location>
        <begin position="99"/>
        <end position="119"/>
    </location>
</feature>
<evidence type="ECO:0000256" key="5">
    <source>
        <dbReference type="ARBA" id="ARBA00023136"/>
    </source>
</evidence>
<keyword evidence="3" id="KW-0201">Cytochrome c-type biogenesis</keyword>
<keyword evidence="4 6" id="KW-1133">Transmembrane helix</keyword>
<feature type="transmembrane region" description="Helical" evidence="6">
    <location>
        <begin position="75"/>
        <end position="92"/>
    </location>
</feature>
<dbReference type="InterPro" id="IPR045062">
    <property type="entry name" value="Cyt_c_biogenesis_CcsA/CcmC"/>
</dbReference>
<evidence type="ECO:0000313" key="9">
    <source>
        <dbReference type="Proteomes" id="UP000198656"/>
    </source>
</evidence>
<comment type="subcellular location">
    <subcellularLocation>
        <location evidence="1">Membrane</location>
        <topology evidence="1">Multi-pass membrane protein</topology>
    </subcellularLocation>
</comment>
<feature type="transmembrane region" description="Helical" evidence="6">
    <location>
        <begin position="233"/>
        <end position="251"/>
    </location>
</feature>
<dbReference type="AlphaFoldDB" id="A0A1G8BPX4"/>
<evidence type="ECO:0000256" key="2">
    <source>
        <dbReference type="ARBA" id="ARBA00022692"/>
    </source>
</evidence>
<keyword evidence="5 6" id="KW-0472">Membrane</keyword>
<dbReference type="RefSeq" id="WP_092333462.1">
    <property type="nucleotide sequence ID" value="NZ_FNCP01000012.1"/>
</dbReference>
<dbReference type="Proteomes" id="UP000198656">
    <property type="component" value="Unassembled WGS sequence"/>
</dbReference>
<dbReference type="Pfam" id="PF01578">
    <property type="entry name" value="Cytochrom_C_asm"/>
    <property type="match status" value="1"/>
</dbReference>
<feature type="transmembrane region" description="Helical" evidence="6">
    <location>
        <begin position="258"/>
        <end position="280"/>
    </location>
</feature>
<evidence type="ECO:0000313" key="8">
    <source>
        <dbReference type="EMBL" id="SDH35134.1"/>
    </source>
</evidence>
<feature type="transmembrane region" description="Helical" evidence="6">
    <location>
        <begin position="139"/>
        <end position="163"/>
    </location>
</feature>
<keyword evidence="9" id="KW-1185">Reference proteome</keyword>
<dbReference type="NCBIfam" id="TIGR03144">
    <property type="entry name" value="cytochr_II_ccsB"/>
    <property type="match status" value="1"/>
</dbReference>
<evidence type="ECO:0000256" key="3">
    <source>
        <dbReference type="ARBA" id="ARBA00022748"/>
    </source>
</evidence>
<dbReference type="InterPro" id="IPR002541">
    <property type="entry name" value="Cyt_c_assembly"/>
</dbReference>
<dbReference type="GO" id="GO:0017004">
    <property type="term" value="P:cytochrome complex assembly"/>
    <property type="evidence" value="ECO:0007669"/>
    <property type="project" value="UniProtKB-KW"/>
</dbReference>
<dbReference type="InterPro" id="IPR017562">
    <property type="entry name" value="Cyt_c_biogenesis_CcsA"/>
</dbReference>
<dbReference type="GO" id="GO:0020037">
    <property type="term" value="F:heme binding"/>
    <property type="evidence" value="ECO:0007669"/>
    <property type="project" value="InterPro"/>
</dbReference>
<dbReference type="GO" id="GO:0005886">
    <property type="term" value="C:plasma membrane"/>
    <property type="evidence" value="ECO:0007669"/>
    <property type="project" value="TreeGrafter"/>
</dbReference>
<feature type="transmembrane region" description="Helical" evidence="6">
    <location>
        <begin position="198"/>
        <end position="221"/>
    </location>
</feature>
<organism evidence="8 9">
    <name type="scientific">Desulfosporosinus hippei DSM 8344</name>
    <dbReference type="NCBI Taxonomy" id="1121419"/>
    <lineage>
        <taxon>Bacteria</taxon>
        <taxon>Bacillati</taxon>
        <taxon>Bacillota</taxon>
        <taxon>Clostridia</taxon>
        <taxon>Eubacteriales</taxon>
        <taxon>Desulfitobacteriaceae</taxon>
        <taxon>Desulfosporosinus</taxon>
    </lineage>
</organism>
<name>A0A1G8BPX4_9FIRM</name>
<evidence type="ECO:0000256" key="4">
    <source>
        <dbReference type="ARBA" id="ARBA00022989"/>
    </source>
</evidence>
<dbReference type="PANTHER" id="PTHR30071">
    <property type="entry name" value="HEME EXPORTER PROTEIN C"/>
    <property type="match status" value="1"/>
</dbReference>
<evidence type="ECO:0000259" key="7">
    <source>
        <dbReference type="Pfam" id="PF01578"/>
    </source>
</evidence>
<proteinExistence type="predicted"/>
<dbReference type="OrthoDB" id="9814290at2"/>
<accession>A0A1G8BPX4</accession>
<feature type="domain" description="Cytochrome c assembly protein" evidence="7">
    <location>
        <begin position="69"/>
        <end position="284"/>
    </location>
</feature>